<dbReference type="RefSeq" id="WP_008908440.1">
    <property type="nucleotide sequence ID" value="NZ_CAKP01000065.1"/>
</dbReference>
<dbReference type="STRING" id="857293.CAAU_1085"/>
<dbReference type="Proteomes" id="UP000007652">
    <property type="component" value="Unassembled WGS sequence"/>
</dbReference>
<dbReference type="Gene3D" id="3.90.1570.10">
    <property type="entry name" value="tt1808, chain A"/>
    <property type="match status" value="1"/>
</dbReference>
<dbReference type="CDD" id="cd06260">
    <property type="entry name" value="DUF820-like"/>
    <property type="match status" value="1"/>
</dbReference>
<sequence>MLPEARKYSYQEFLELTKDKRAEFIDGQIYLWASPSTEHQRTVGRLFAKFLEYFEDKGCEPFVAPYDVIFENENTGEKHVVQPDITVICDKSKITAENYRGIPKLIVEVLSPSNASHDYIKKMDLYSRFGVDEYWIASPKGKIVQVFVLKEGMYIEYGTFSKDDFVESAFFNDLKINLTEIFV</sequence>
<reference evidence="2 3" key="1">
    <citation type="journal article" date="2011" name="J. Bacteriol.">
        <title>Draft genome sequence of Caloramator australicus strain RC3T, a thermoanaerobe from the Great Artesian Basin of Australia.</title>
        <authorList>
            <person name="Ogg C.D."/>
            <person name="Patel B.K.C."/>
        </authorList>
    </citation>
    <scope>NUCLEOTIDE SEQUENCE [LARGE SCALE GENOMIC DNA]</scope>
    <source>
        <strain evidence="2 3">RC3</strain>
    </source>
</reference>
<dbReference type="InterPro" id="IPR008538">
    <property type="entry name" value="Uma2"/>
</dbReference>
<gene>
    <name evidence="2" type="ORF">CAAU_1085</name>
</gene>
<dbReference type="PANTHER" id="PTHR34107">
    <property type="entry name" value="SLL0198 PROTEIN-RELATED"/>
    <property type="match status" value="1"/>
</dbReference>
<organism evidence="2 3">
    <name type="scientific">Caloramator australicus RC3</name>
    <dbReference type="NCBI Taxonomy" id="857293"/>
    <lineage>
        <taxon>Bacteria</taxon>
        <taxon>Bacillati</taxon>
        <taxon>Bacillota</taxon>
        <taxon>Clostridia</taxon>
        <taxon>Eubacteriales</taxon>
        <taxon>Clostridiaceae</taxon>
        <taxon>Caloramator</taxon>
    </lineage>
</organism>
<dbReference type="InterPro" id="IPR012296">
    <property type="entry name" value="Nuclease_put_TT1808"/>
</dbReference>
<protein>
    <recommendedName>
        <fullName evidence="1">Putative restriction endonuclease domain-containing protein</fullName>
    </recommendedName>
</protein>
<evidence type="ECO:0000313" key="3">
    <source>
        <dbReference type="Proteomes" id="UP000007652"/>
    </source>
</evidence>
<dbReference type="OrthoDB" id="9808428at2"/>
<dbReference type="eggNOG" id="COG4636">
    <property type="taxonomic scope" value="Bacteria"/>
</dbReference>
<feature type="domain" description="Putative restriction endonuclease" evidence="1">
    <location>
        <begin position="11"/>
        <end position="178"/>
    </location>
</feature>
<dbReference type="InterPro" id="IPR011335">
    <property type="entry name" value="Restrct_endonuc-II-like"/>
</dbReference>
<proteinExistence type="predicted"/>
<accession>I7K6J0</accession>
<dbReference type="Pfam" id="PF05685">
    <property type="entry name" value="Uma2"/>
    <property type="match status" value="1"/>
</dbReference>
<keyword evidence="3" id="KW-1185">Reference proteome</keyword>
<dbReference type="EMBL" id="CAKP01000065">
    <property type="protein sequence ID" value="CCJ33169.1"/>
    <property type="molecule type" value="Genomic_DNA"/>
</dbReference>
<name>I7K6J0_9CLOT</name>
<dbReference type="SUPFAM" id="SSF52980">
    <property type="entry name" value="Restriction endonuclease-like"/>
    <property type="match status" value="1"/>
</dbReference>
<comment type="caution">
    <text evidence="2">The sequence shown here is derived from an EMBL/GenBank/DDBJ whole genome shotgun (WGS) entry which is preliminary data.</text>
</comment>
<evidence type="ECO:0000313" key="2">
    <source>
        <dbReference type="EMBL" id="CCJ33169.1"/>
    </source>
</evidence>
<evidence type="ECO:0000259" key="1">
    <source>
        <dbReference type="Pfam" id="PF05685"/>
    </source>
</evidence>
<dbReference type="PANTHER" id="PTHR34107:SF4">
    <property type="entry name" value="SLL1222 PROTEIN"/>
    <property type="match status" value="1"/>
</dbReference>
<dbReference type="AlphaFoldDB" id="I7K6J0"/>